<evidence type="ECO:0000313" key="2">
    <source>
        <dbReference type="Proteomes" id="UP001143910"/>
    </source>
</evidence>
<reference evidence="1" key="1">
    <citation type="submission" date="2022-08" db="EMBL/GenBank/DDBJ databases">
        <title>Genome Sequence of Lecanicillium fungicola.</title>
        <authorList>
            <person name="Buettner E."/>
        </authorList>
    </citation>
    <scope>NUCLEOTIDE SEQUENCE</scope>
    <source>
        <strain evidence="1">Babe33</strain>
    </source>
</reference>
<organism evidence="1 2">
    <name type="scientific">Zarea fungicola</name>
    <dbReference type="NCBI Taxonomy" id="93591"/>
    <lineage>
        <taxon>Eukaryota</taxon>
        <taxon>Fungi</taxon>
        <taxon>Dikarya</taxon>
        <taxon>Ascomycota</taxon>
        <taxon>Pezizomycotina</taxon>
        <taxon>Sordariomycetes</taxon>
        <taxon>Hypocreomycetidae</taxon>
        <taxon>Hypocreales</taxon>
        <taxon>Cordycipitaceae</taxon>
        <taxon>Zarea</taxon>
    </lineage>
</organism>
<proteinExistence type="predicted"/>
<gene>
    <name evidence="1" type="ORF">NQ176_g3613</name>
</gene>
<protein>
    <submittedName>
        <fullName evidence="1">Uncharacterized protein</fullName>
    </submittedName>
</protein>
<dbReference type="Proteomes" id="UP001143910">
    <property type="component" value="Unassembled WGS sequence"/>
</dbReference>
<comment type="caution">
    <text evidence="1">The sequence shown here is derived from an EMBL/GenBank/DDBJ whole genome shotgun (WGS) entry which is preliminary data.</text>
</comment>
<dbReference type="EMBL" id="JANJQO010000342">
    <property type="protein sequence ID" value="KAJ2978798.1"/>
    <property type="molecule type" value="Genomic_DNA"/>
</dbReference>
<accession>A0ACC1NKC1</accession>
<evidence type="ECO:0000313" key="1">
    <source>
        <dbReference type="EMBL" id="KAJ2978798.1"/>
    </source>
</evidence>
<name>A0ACC1NKC1_9HYPO</name>
<sequence>MGTTYTHGIVWGGRPPGCDATGIYGLLRSPNNMQNVETISNIRRSQTPWHQDALLVATSINCQATDQRDKVYGLLGIAAENKSTTSASSALRSNYELDVIEVYTNIAHFFLQECRNLSIPSRATGISDAVSQAQRKHQFKLLPSWVPNWCDYYVEEREVAKSLSWLFHPHTIGAATLGFPEHYNASAGLPLNLLKSPDRFILRLSALEVDAVISAIQFKDDLDFSRQNAQVSPLLQFWEAAVPFSPEGEVSIDWIASWVRATTAEHHVLSGRTAEQMLKDGAAYLHRRIASSRESCQTGSQDVLRMLRELSVGGDPGIYAALASNFCRNRTFIVTQKGRMGISPLATRPGDAVFVIFGGGVPYVLRTRTCGSLFVGESYIDGLMAGEAVKAWRRGDLSETSLEIL</sequence>
<keyword evidence="2" id="KW-1185">Reference proteome</keyword>